<accession>A0ABW9RLH0</accession>
<organism evidence="2 3">
    <name type="scientific">Fulvivirga kasyanovii</name>
    <dbReference type="NCBI Taxonomy" id="396812"/>
    <lineage>
        <taxon>Bacteria</taxon>
        <taxon>Pseudomonadati</taxon>
        <taxon>Bacteroidota</taxon>
        <taxon>Cytophagia</taxon>
        <taxon>Cytophagales</taxon>
        <taxon>Fulvivirgaceae</taxon>
        <taxon>Fulvivirga</taxon>
    </lineage>
</organism>
<evidence type="ECO:0008006" key="4">
    <source>
        <dbReference type="Google" id="ProtNLM"/>
    </source>
</evidence>
<keyword evidence="3" id="KW-1185">Reference proteome</keyword>
<protein>
    <recommendedName>
        <fullName evidence="4">DUF1735 domain-containing protein</fullName>
    </recommendedName>
</protein>
<dbReference type="Proteomes" id="UP000798808">
    <property type="component" value="Unassembled WGS sequence"/>
</dbReference>
<feature type="chain" id="PRO_5045813698" description="DUF1735 domain-containing protein" evidence="1">
    <location>
        <begin position="20"/>
        <end position="283"/>
    </location>
</feature>
<feature type="signal peptide" evidence="1">
    <location>
        <begin position="1"/>
        <end position="19"/>
    </location>
</feature>
<keyword evidence="1" id="KW-0732">Signal</keyword>
<evidence type="ECO:0000313" key="2">
    <source>
        <dbReference type="EMBL" id="MTI24199.1"/>
    </source>
</evidence>
<reference evidence="2 3" key="1">
    <citation type="submission" date="2019-02" db="EMBL/GenBank/DDBJ databases">
        <authorList>
            <person name="Goldberg S.R."/>
            <person name="Haltli B.A."/>
            <person name="Correa H."/>
            <person name="Russell K.G."/>
        </authorList>
    </citation>
    <scope>NUCLEOTIDE SEQUENCE [LARGE SCALE GENOMIC DNA]</scope>
    <source>
        <strain evidence="2 3">JCM 16186</strain>
    </source>
</reference>
<proteinExistence type="predicted"/>
<gene>
    <name evidence="2" type="ORF">E1163_04505</name>
</gene>
<dbReference type="RefSeq" id="WP_155169952.1">
    <property type="nucleotide sequence ID" value="NZ_BAAAFL010000012.1"/>
</dbReference>
<evidence type="ECO:0000313" key="3">
    <source>
        <dbReference type="Proteomes" id="UP000798808"/>
    </source>
</evidence>
<dbReference type="EMBL" id="SMLW01000380">
    <property type="protein sequence ID" value="MTI24199.1"/>
    <property type="molecule type" value="Genomic_DNA"/>
</dbReference>
<sequence length="283" mass="30949">MKKLLLTFALGLPVLHSFAQDEILFKAKMSPNTTYKVVMSTNSASTVDFEADQQILDQIAASGTTLPMEVNAEQSFTTTTKTGVKNTDDEFSFTTTYEDIYANQSLNGVSTPSQESPLQGAKIYGLISEDINLKVDSVTGNLAPELKSAVIQMTEQLMKNVKYPEKPMKIGDEFKQEVPMTVPMAGASPIQIMIVTTYKLKDITDNKAYFDLDQELKLQGDMEGGNMEAEGSGTGSSVYDIAHNFITDTSSDLNMSFSVKTAQLTVKAKANVKTTQKIEIISQ</sequence>
<comment type="caution">
    <text evidence="2">The sequence shown here is derived from an EMBL/GenBank/DDBJ whole genome shotgun (WGS) entry which is preliminary data.</text>
</comment>
<name>A0ABW9RLH0_9BACT</name>
<evidence type="ECO:0000256" key="1">
    <source>
        <dbReference type="SAM" id="SignalP"/>
    </source>
</evidence>